<dbReference type="GO" id="GO:0016020">
    <property type="term" value="C:membrane"/>
    <property type="evidence" value="ECO:0007669"/>
    <property type="project" value="UniProtKB-SubCell"/>
</dbReference>
<evidence type="ECO:0000256" key="4">
    <source>
        <dbReference type="ARBA" id="ARBA00022989"/>
    </source>
</evidence>
<keyword evidence="2" id="KW-0813">Transport</keyword>
<keyword evidence="5 7" id="KW-0472">Membrane</keyword>
<feature type="transmembrane region" description="Helical" evidence="7">
    <location>
        <begin position="468"/>
        <end position="491"/>
    </location>
</feature>
<feature type="compositionally biased region" description="Basic and acidic residues" evidence="6">
    <location>
        <begin position="243"/>
        <end position="265"/>
    </location>
</feature>
<feature type="transmembrane region" description="Helical" evidence="7">
    <location>
        <begin position="80"/>
        <end position="98"/>
    </location>
</feature>
<accession>A0A6A5WZX5</accession>
<feature type="compositionally biased region" description="Basic residues" evidence="6">
    <location>
        <begin position="592"/>
        <end position="607"/>
    </location>
</feature>
<dbReference type="AlphaFoldDB" id="A0A6A5WZX5"/>
<feature type="transmembrane region" description="Helical" evidence="7">
    <location>
        <begin position="371"/>
        <end position="394"/>
    </location>
</feature>
<evidence type="ECO:0000256" key="3">
    <source>
        <dbReference type="ARBA" id="ARBA00022692"/>
    </source>
</evidence>
<feature type="compositionally biased region" description="Acidic residues" evidence="6">
    <location>
        <begin position="559"/>
        <end position="568"/>
    </location>
</feature>
<keyword evidence="3 7" id="KW-0812">Transmembrane</keyword>
<feature type="transmembrane region" description="Helical" evidence="7">
    <location>
        <begin position="400"/>
        <end position="417"/>
    </location>
</feature>
<dbReference type="InterPro" id="IPR020846">
    <property type="entry name" value="MFS_dom"/>
</dbReference>
<proteinExistence type="predicted"/>
<reference evidence="9" key="1">
    <citation type="journal article" date="2020" name="Stud. Mycol.">
        <title>101 Dothideomycetes genomes: a test case for predicting lifestyles and emergence of pathogens.</title>
        <authorList>
            <person name="Haridas S."/>
            <person name="Albert R."/>
            <person name="Binder M."/>
            <person name="Bloem J."/>
            <person name="Labutti K."/>
            <person name="Salamov A."/>
            <person name="Andreopoulos B."/>
            <person name="Baker S."/>
            <person name="Barry K."/>
            <person name="Bills G."/>
            <person name="Bluhm B."/>
            <person name="Cannon C."/>
            <person name="Castanera R."/>
            <person name="Culley D."/>
            <person name="Daum C."/>
            <person name="Ezra D."/>
            <person name="Gonzalez J."/>
            <person name="Henrissat B."/>
            <person name="Kuo A."/>
            <person name="Liang C."/>
            <person name="Lipzen A."/>
            <person name="Lutzoni F."/>
            <person name="Magnuson J."/>
            <person name="Mondo S."/>
            <person name="Nolan M."/>
            <person name="Ohm R."/>
            <person name="Pangilinan J."/>
            <person name="Park H.-J."/>
            <person name="Ramirez L."/>
            <person name="Alfaro M."/>
            <person name="Sun H."/>
            <person name="Tritt A."/>
            <person name="Yoshinaga Y."/>
            <person name="Zwiers L.-H."/>
            <person name="Turgeon B."/>
            <person name="Goodwin S."/>
            <person name="Spatafora J."/>
            <person name="Crous P."/>
            <person name="Grigoriev I."/>
        </authorList>
    </citation>
    <scope>NUCLEOTIDE SEQUENCE</scope>
    <source>
        <strain evidence="9">CBS 123094</strain>
    </source>
</reference>
<evidence type="ECO:0000256" key="1">
    <source>
        <dbReference type="ARBA" id="ARBA00004141"/>
    </source>
</evidence>
<evidence type="ECO:0000313" key="9">
    <source>
        <dbReference type="EMBL" id="KAF2006369.1"/>
    </source>
</evidence>
<dbReference type="InterPro" id="IPR036259">
    <property type="entry name" value="MFS_trans_sf"/>
</dbReference>
<evidence type="ECO:0000256" key="5">
    <source>
        <dbReference type="ARBA" id="ARBA00023136"/>
    </source>
</evidence>
<dbReference type="EMBL" id="ML977560">
    <property type="protein sequence ID" value="KAF2006369.1"/>
    <property type="molecule type" value="Genomic_DNA"/>
</dbReference>
<evidence type="ECO:0000313" key="10">
    <source>
        <dbReference type="Proteomes" id="UP000799779"/>
    </source>
</evidence>
<dbReference type="InterPro" id="IPR011701">
    <property type="entry name" value="MFS"/>
</dbReference>
<feature type="compositionally biased region" description="Gly residues" evidence="6">
    <location>
        <begin position="627"/>
        <end position="639"/>
    </location>
</feature>
<feature type="region of interest" description="Disordered" evidence="6">
    <location>
        <begin position="240"/>
        <end position="274"/>
    </location>
</feature>
<comment type="subcellular location">
    <subcellularLocation>
        <location evidence="1">Membrane</location>
        <topology evidence="1">Multi-pass membrane protein</topology>
    </subcellularLocation>
</comment>
<feature type="transmembrane region" description="Helical" evidence="7">
    <location>
        <begin position="281"/>
        <end position="302"/>
    </location>
</feature>
<evidence type="ECO:0000256" key="2">
    <source>
        <dbReference type="ARBA" id="ARBA00022448"/>
    </source>
</evidence>
<evidence type="ECO:0000256" key="6">
    <source>
        <dbReference type="SAM" id="MobiDB-lite"/>
    </source>
</evidence>
<feature type="domain" description="Major facilitator superfamily (MFS) profile" evidence="8">
    <location>
        <begin position="10"/>
        <end position="495"/>
    </location>
</feature>
<dbReference type="PANTHER" id="PTHR23504">
    <property type="entry name" value="MAJOR FACILITATOR SUPERFAMILY DOMAIN-CONTAINING PROTEIN 10"/>
    <property type="match status" value="1"/>
</dbReference>
<dbReference type="Gene3D" id="1.20.1250.20">
    <property type="entry name" value="MFS general substrate transporter like domains"/>
    <property type="match status" value="1"/>
</dbReference>
<name>A0A6A5WZX5_9PLEO</name>
<evidence type="ECO:0000256" key="7">
    <source>
        <dbReference type="SAM" id="Phobius"/>
    </source>
</evidence>
<feature type="region of interest" description="Disordered" evidence="6">
    <location>
        <begin position="559"/>
        <end position="639"/>
    </location>
</feature>
<dbReference type="Pfam" id="PF07690">
    <property type="entry name" value="MFS_1"/>
    <property type="match status" value="2"/>
</dbReference>
<dbReference type="Proteomes" id="UP000799779">
    <property type="component" value="Unassembled WGS sequence"/>
</dbReference>
<protein>
    <submittedName>
        <fullName evidence="9">MFS general substrate transporter</fullName>
    </submittedName>
</protein>
<dbReference type="CDD" id="cd17330">
    <property type="entry name" value="MFS_SLC46_TetA_like"/>
    <property type="match status" value="1"/>
</dbReference>
<keyword evidence="10" id="KW-1185">Reference proteome</keyword>
<dbReference type="PANTHER" id="PTHR23504:SF8">
    <property type="entry name" value="TRANSPORTER, PUTATIVE (AFU_ORTHOLOGUE AFUA_1G03730)-RELATED"/>
    <property type="match status" value="1"/>
</dbReference>
<keyword evidence="4 7" id="KW-1133">Transmembrane helix</keyword>
<feature type="transmembrane region" description="Helical" evidence="7">
    <location>
        <begin position="340"/>
        <end position="359"/>
    </location>
</feature>
<evidence type="ECO:0000259" key="8">
    <source>
        <dbReference type="PROSITE" id="PS50850"/>
    </source>
</evidence>
<dbReference type="OrthoDB" id="10262656at2759"/>
<dbReference type="PROSITE" id="PS50850">
    <property type="entry name" value="MFS"/>
    <property type="match status" value="1"/>
</dbReference>
<feature type="transmembrane region" description="Helical" evidence="7">
    <location>
        <begin position="182"/>
        <end position="204"/>
    </location>
</feature>
<gene>
    <name evidence="9" type="ORF">P154DRAFT_257939</name>
</gene>
<feature type="transmembrane region" description="Helical" evidence="7">
    <location>
        <begin position="429"/>
        <end position="448"/>
    </location>
</feature>
<organism evidence="9 10">
    <name type="scientific">Amniculicola lignicola CBS 123094</name>
    <dbReference type="NCBI Taxonomy" id="1392246"/>
    <lineage>
        <taxon>Eukaryota</taxon>
        <taxon>Fungi</taxon>
        <taxon>Dikarya</taxon>
        <taxon>Ascomycota</taxon>
        <taxon>Pezizomycotina</taxon>
        <taxon>Dothideomycetes</taxon>
        <taxon>Pleosporomycetidae</taxon>
        <taxon>Pleosporales</taxon>
        <taxon>Amniculicolaceae</taxon>
        <taxon>Amniculicola</taxon>
    </lineage>
</organism>
<dbReference type="GO" id="GO:0022857">
    <property type="term" value="F:transmembrane transporter activity"/>
    <property type="evidence" value="ECO:0007669"/>
    <property type="project" value="InterPro"/>
</dbReference>
<sequence length="639" mass="69469">MTERRLPVKQLVILSICRFAEPIALTSVLPYIPEMMEFFGVPELDIAYWAGLTSGIFSISQGVTSIFWGTASDRYGRKPIILLGLINTMITMLMFGFSTNLPMAMTARALQGLGNGNVGILRTTVAELCPWKELQPRAFSIMPLVYTVGAVIGPTMGGALSNPLHVDPRGPRGTEFFARFPYALPNLAASTFFCVGIVTGFLFLRETLETKKNQRDYGVLLGEKITAWVRTTLRIPRRLKNGQPEREPLLSHHKTVNDEEARQDGAPEVTKTEPPPTIRDVLSYQTVLNLVVYTILAFYILAYDQLLSVFMHHRRQSIDDPAVSLPFKFAGGFGINSNRIGILFTIFAVSSVLLQFLVFPPVARRLGVLRCLRISFAIFPVVFFITPFTALLPSQTAKEVAMVVLLMIRGLAGTFAFPTSTIMLTNSAGSLRVLGTLNGLAVSVSAVGRATGPAMSGSIFSWGLRKGYIIAPFWTLSVISLLALIPTFWLVEGNGFGDDPDSDDDDISIVSASASSAASIEDDTSAKLNMRDEEAVSESEYGEPTNLLSYASTRSSEVFDSDFEEEGSDGGGQHGRRRHTAQDLERVGSGSPHRRRGSRGRAVRRRSSVPIGMGVGFRRLSSNLGSTGVGAGGASWGGT</sequence>
<feature type="transmembrane region" description="Helical" evidence="7">
    <location>
        <begin position="47"/>
        <end position="68"/>
    </location>
</feature>
<dbReference type="SUPFAM" id="SSF103473">
    <property type="entry name" value="MFS general substrate transporter"/>
    <property type="match status" value="1"/>
</dbReference>